<organism evidence="2">
    <name type="scientific">Oikopleura dioica</name>
    <name type="common">Tunicate</name>
    <dbReference type="NCBI Taxonomy" id="34765"/>
    <lineage>
        <taxon>Eukaryota</taxon>
        <taxon>Metazoa</taxon>
        <taxon>Chordata</taxon>
        <taxon>Tunicata</taxon>
        <taxon>Appendicularia</taxon>
        <taxon>Copelata</taxon>
        <taxon>Oikopleuridae</taxon>
        <taxon>Oikopleura</taxon>
    </lineage>
</organism>
<reference evidence="2" key="1">
    <citation type="journal article" date="2010" name="Science">
        <title>Plasticity of animal genome architecture unmasked by rapid evolution of a pelagic tunicate.</title>
        <authorList>
            <person name="Denoeud F."/>
            <person name="Henriet S."/>
            <person name="Mungpakdee S."/>
            <person name="Aury J.M."/>
            <person name="Da Silva C."/>
            <person name="Brinkmann H."/>
            <person name="Mikhaleva J."/>
            <person name="Olsen L.C."/>
            <person name="Jubin C."/>
            <person name="Canestro C."/>
            <person name="Bouquet J.M."/>
            <person name="Danks G."/>
            <person name="Poulain J."/>
            <person name="Campsteijn C."/>
            <person name="Adamski M."/>
            <person name="Cross I."/>
            <person name="Yadetie F."/>
            <person name="Muffato M."/>
            <person name="Louis A."/>
            <person name="Butcher S."/>
            <person name="Tsagkogeorga G."/>
            <person name="Konrad A."/>
            <person name="Singh S."/>
            <person name="Jensen M.F."/>
            <person name="Cong E.H."/>
            <person name="Eikeseth-Otteraa H."/>
            <person name="Noel B."/>
            <person name="Anthouard V."/>
            <person name="Porcel B.M."/>
            <person name="Kachouri-Lafond R."/>
            <person name="Nishino A."/>
            <person name="Ugolini M."/>
            <person name="Chourrout P."/>
            <person name="Nishida H."/>
            <person name="Aasland R."/>
            <person name="Huzurbazar S."/>
            <person name="Westhof E."/>
            <person name="Delsuc F."/>
            <person name="Lehrach H."/>
            <person name="Reinhardt R."/>
            <person name="Weissenbach J."/>
            <person name="Roy S.W."/>
            <person name="Artiguenave F."/>
            <person name="Postlethwait J.H."/>
            <person name="Manak J.R."/>
            <person name="Thompson E.M."/>
            <person name="Jaillon O."/>
            <person name="Du Pasquier L."/>
            <person name="Boudinot P."/>
            <person name="Liberles D.A."/>
            <person name="Volff J.N."/>
            <person name="Philippe H."/>
            <person name="Lenhard B."/>
            <person name="Roest Crollius H."/>
            <person name="Wincker P."/>
            <person name="Chourrout D."/>
        </authorList>
    </citation>
    <scope>NUCLEOTIDE SEQUENCE [LARGE SCALE GENOMIC DNA]</scope>
</reference>
<evidence type="ECO:0000313" key="2">
    <source>
        <dbReference type="EMBL" id="CBY35154.1"/>
    </source>
</evidence>
<feature type="compositionally biased region" description="Basic and acidic residues" evidence="1">
    <location>
        <begin position="151"/>
        <end position="171"/>
    </location>
</feature>
<sequence length="310" mass="35739">MKCVMENVVGDSVMVVIEDEIGEHFKREECLPKRSRTSKDIRFALKKLIRMEFLWRHLNIRALKVSLMYTKNMDVKLEPHERFNSPFFANKNNSTCVRFSKIEELNRARDVRWAKNEKISSVPRKKVTGKRVKKEDMKLANILTMFKNNDEVKKDENSMDSMKSEDSRSREPPLVNLTNIPGTSEMNYFQIMSEDSNSNQSINCEPRNPAKNSTMNPKASALVEEYRNIDENSMDAMLAQIIDDPKEREALLSFSGAKAKPVVNHSKLQPTKSTKKTRGRPKKTPPKKGSVQESTIFQMFKKADSKKSNK</sequence>
<gene>
    <name evidence="2" type="ORF">GSOID_T00026958001</name>
</gene>
<protein>
    <submittedName>
        <fullName evidence="2">Uncharacterized protein</fullName>
    </submittedName>
</protein>
<dbReference type="EMBL" id="FN654592">
    <property type="protein sequence ID" value="CBY35154.1"/>
    <property type="molecule type" value="Genomic_DNA"/>
</dbReference>
<feature type="compositionally biased region" description="Basic residues" evidence="1">
    <location>
        <begin position="273"/>
        <end position="286"/>
    </location>
</feature>
<dbReference type="AlphaFoldDB" id="E4YI43"/>
<accession>E4YI43</accession>
<feature type="compositionally biased region" description="Basic and acidic residues" evidence="1">
    <location>
        <begin position="301"/>
        <end position="310"/>
    </location>
</feature>
<name>E4YI43_OIKDI</name>
<feature type="region of interest" description="Disordered" evidence="1">
    <location>
        <begin position="256"/>
        <end position="310"/>
    </location>
</feature>
<evidence type="ECO:0000256" key="1">
    <source>
        <dbReference type="SAM" id="MobiDB-lite"/>
    </source>
</evidence>
<proteinExistence type="predicted"/>
<dbReference type="Proteomes" id="UP000011014">
    <property type="component" value="Unassembled WGS sequence"/>
</dbReference>
<feature type="region of interest" description="Disordered" evidence="1">
    <location>
        <begin position="196"/>
        <end position="215"/>
    </location>
</feature>
<feature type="region of interest" description="Disordered" evidence="1">
    <location>
        <begin position="151"/>
        <end position="175"/>
    </location>
</feature>